<dbReference type="Gene3D" id="1.10.10.10">
    <property type="entry name" value="Winged helix-like DNA-binding domain superfamily/Winged helix DNA-binding domain"/>
    <property type="match status" value="1"/>
</dbReference>
<evidence type="ECO:0000256" key="3">
    <source>
        <dbReference type="ARBA" id="ARBA00023163"/>
    </source>
</evidence>
<dbReference type="EMBL" id="PNFZ01000002">
    <property type="protein sequence ID" value="PMB98415.1"/>
    <property type="molecule type" value="Genomic_DNA"/>
</dbReference>
<evidence type="ECO:0000313" key="5">
    <source>
        <dbReference type="EMBL" id="PMB98415.1"/>
    </source>
</evidence>
<organism evidence="5 6">
    <name type="scientific">Brevibacterium luteolum</name>
    <dbReference type="NCBI Taxonomy" id="199591"/>
    <lineage>
        <taxon>Bacteria</taxon>
        <taxon>Bacillati</taxon>
        <taxon>Actinomycetota</taxon>
        <taxon>Actinomycetes</taxon>
        <taxon>Micrococcales</taxon>
        <taxon>Brevibacteriaceae</taxon>
        <taxon>Brevibacterium</taxon>
    </lineage>
</organism>
<accession>A0A2N6PIA2</accession>
<name>A0A2N6PIA2_9MICO</name>
<dbReference type="Pfam" id="PF00392">
    <property type="entry name" value="GntR"/>
    <property type="match status" value="1"/>
</dbReference>
<dbReference type="OrthoDB" id="7363114at2"/>
<dbReference type="GO" id="GO:0045892">
    <property type="term" value="P:negative regulation of DNA-templated transcription"/>
    <property type="evidence" value="ECO:0007669"/>
    <property type="project" value="TreeGrafter"/>
</dbReference>
<comment type="caution">
    <text evidence="5">The sequence shown here is derived from an EMBL/GenBank/DDBJ whole genome shotgun (WGS) entry which is preliminary data.</text>
</comment>
<dbReference type="AlphaFoldDB" id="A0A2N6PIA2"/>
<dbReference type="SMART" id="SM00866">
    <property type="entry name" value="UTRA"/>
    <property type="match status" value="1"/>
</dbReference>
<dbReference type="InterPro" id="IPR011663">
    <property type="entry name" value="UTRA"/>
</dbReference>
<dbReference type="PROSITE" id="PS50949">
    <property type="entry name" value="HTH_GNTR"/>
    <property type="match status" value="1"/>
</dbReference>
<evidence type="ECO:0000256" key="2">
    <source>
        <dbReference type="ARBA" id="ARBA00023125"/>
    </source>
</evidence>
<keyword evidence="3" id="KW-0804">Transcription</keyword>
<dbReference type="GeneID" id="86843865"/>
<dbReference type="SUPFAM" id="SSF64288">
    <property type="entry name" value="Chorismate lyase-like"/>
    <property type="match status" value="1"/>
</dbReference>
<keyword evidence="6" id="KW-1185">Reference proteome</keyword>
<dbReference type="InterPro" id="IPR028978">
    <property type="entry name" value="Chorismate_lyase_/UTRA_dom_sf"/>
</dbReference>
<dbReference type="Pfam" id="PF07702">
    <property type="entry name" value="UTRA"/>
    <property type="match status" value="1"/>
</dbReference>
<keyword evidence="1" id="KW-0805">Transcription regulation</keyword>
<gene>
    <name evidence="5" type="ORF">CJ198_03440</name>
</gene>
<proteinExistence type="predicted"/>
<feature type="domain" description="HTH gntR-type" evidence="4">
    <location>
        <begin position="5"/>
        <end position="72"/>
    </location>
</feature>
<dbReference type="PANTHER" id="PTHR44846">
    <property type="entry name" value="MANNOSYL-D-GLYCERATE TRANSPORT/METABOLISM SYSTEM REPRESSOR MNGR-RELATED"/>
    <property type="match status" value="1"/>
</dbReference>
<dbReference type="Proteomes" id="UP000235703">
    <property type="component" value="Unassembled WGS sequence"/>
</dbReference>
<dbReference type="CDD" id="cd07377">
    <property type="entry name" value="WHTH_GntR"/>
    <property type="match status" value="1"/>
</dbReference>
<dbReference type="InterPro" id="IPR050679">
    <property type="entry name" value="Bact_HTH_transcr_reg"/>
</dbReference>
<sequence length="231" mass="24914">MAANAPRWKQIHDDLRARIAAGEFHAGFPGELQLAAEYEVSRGTMRQALRPLRESGVLTANRGKRPHLLTTSPSAYGAIYSLFEVISRSGLEPLSDILAQEITTDAQAADRLALPADARLFHLARTRRAGGKPVAVDHVWLPAALGEPLMSADFTREAVYHVLAETANVRIDGGFEDVSAVLAGPDEAHLLGCATGEALLRFERLGTSGGQPVEFRTGVLLGTELSITHRF</sequence>
<dbReference type="PANTHER" id="PTHR44846:SF17">
    <property type="entry name" value="GNTR-FAMILY TRANSCRIPTIONAL REGULATOR"/>
    <property type="match status" value="1"/>
</dbReference>
<keyword evidence="2" id="KW-0238">DNA-binding</keyword>
<evidence type="ECO:0000313" key="6">
    <source>
        <dbReference type="Proteomes" id="UP000235703"/>
    </source>
</evidence>
<reference evidence="5 6" key="1">
    <citation type="submission" date="2017-09" db="EMBL/GenBank/DDBJ databases">
        <title>Bacterial strain isolated from the female urinary microbiota.</title>
        <authorList>
            <person name="Thomas-White K."/>
            <person name="Kumar N."/>
            <person name="Forster S."/>
            <person name="Putonti C."/>
            <person name="Lawley T."/>
            <person name="Wolfe A.J."/>
        </authorList>
    </citation>
    <scope>NUCLEOTIDE SEQUENCE [LARGE SCALE GENOMIC DNA]</scope>
    <source>
        <strain evidence="5 6">UMB0680</strain>
    </source>
</reference>
<protein>
    <submittedName>
        <fullName evidence="5">GntR family transcriptional regulator</fullName>
    </submittedName>
</protein>
<dbReference type="InterPro" id="IPR000524">
    <property type="entry name" value="Tscrpt_reg_HTH_GntR"/>
</dbReference>
<dbReference type="InterPro" id="IPR036390">
    <property type="entry name" value="WH_DNA-bd_sf"/>
</dbReference>
<dbReference type="SUPFAM" id="SSF46785">
    <property type="entry name" value="Winged helix' DNA-binding domain"/>
    <property type="match status" value="1"/>
</dbReference>
<dbReference type="PRINTS" id="PR00035">
    <property type="entry name" value="HTHGNTR"/>
</dbReference>
<dbReference type="Gene3D" id="3.40.1410.10">
    <property type="entry name" value="Chorismate lyase-like"/>
    <property type="match status" value="1"/>
</dbReference>
<dbReference type="SMART" id="SM00345">
    <property type="entry name" value="HTH_GNTR"/>
    <property type="match status" value="1"/>
</dbReference>
<dbReference type="GO" id="GO:0003677">
    <property type="term" value="F:DNA binding"/>
    <property type="evidence" value="ECO:0007669"/>
    <property type="project" value="UniProtKB-KW"/>
</dbReference>
<evidence type="ECO:0000259" key="4">
    <source>
        <dbReference type="PROSITE" id="PS50949"/>
    </source>
</evidence>
<dbReference type="GO" id="GO:0003700">
    <property type="term" value="F:DNA-binding transcription factor activity"/>
    <property type="evidence" value="ECO:0007669"/>
    <property type="project" value="InterPro"/>
</dbReference>
<dbReference type="InterPro" id="IPR036388">
    <property type="entry name" value="WH-like_DNA-bd_sf"/>
</dbReference>
<evidence type="ECO:0000256" key="1">
    <source>
        <dbReference type="ARBA" id="ARBA00023015"/>
    </source>
</evidence>
<dbReference type="RefSeq" id="WP_102160878.1">
    <property type="nucleotide sequence ID" value="NZ_JALXPM010000053.1"/>
</dbReference>